<proteinExistence type="predicted"/>
<comment type="caution">
    <text evidence="1">The sequence shown here is derived from an EMBL/GenBank/DDBJ whole genome shotgun (WGS) entry which is preliminary data.</text>
</comment>
<dbReference type="Proteomes" id="UP000799755">
    <property type="component" value="Unassembled WGS sequence"/>
</dbReference>
<name>A0ACB6QW04_9PLEO</name>
<protein>
    <submittedName>
        <fullName evidence="1">Translation factor</fullName>
    </submittedName>
</protein>
<sequence>MDDAARSGMTTRILPIDRSHIYDVSFDYRDCSLDSFDFSLREGPTETHLKIAAEKLLNSDIPVAFPTETVYGLGAIATKSSAVQGIFKVKGRPVDNPLIVHVCSVQQLRQLLQPTSSQARLDATLDPIPNVYKSLIEKFWPGPLTILLPCPENSELAPEVHPGLKTFSVRIPDDPLALALIQLSGPIAAPSANASTRPSTTTAQHVKDDLEGKIEIILDGGTCAVGLESTVVDGLSNPPCILRPGGISLQQIRQCEGWEGVIAGYDCQSTTIPKAPGMKYRHYSPRASVILYEAGSSGPILEDARKVGVIRTMKWESQIGGDAGPIKDSLIPIPIRSPKGTHWEVWLGDDLESIARGLFAALRHLDDQGVDAIHVEGIPETDDLAATIMNRLRKAAIQICT</sequence>
<accession>A0ACB6QW04</accession>
<organism evidence="1 2">
    <name type="scientific">Lindgomyces ingoldianus</name>
    <dbReference type="NCBI Taxonomy" id="673940"/>
    <lineage>
        <taxon>Eukaryota</taxon>
        <taxon>Fungi</taxon>
        <taxon>Dikarya</taxon>
        <taxon>Ascomycota</taxon>
        <taxon>Pezizomycotina</taxon>
        <taxon>Dothideomycetes</taxon>
        <taxon>Pleosporomycetidae</taxon>
        <taxon>Pleosporales</taxon>
        <taxon>Lindgomycetaceae</taxon>
        <taxon>Lindgomyces</taxon>
    </lineage>
</organism>
<evidence type="ECO:0000313" key="1">
    <source>
        <dbReference type="EMBL" id="KAF2470753.1"/>
    </source>
</evidence>
<evidence type="ECO:0000313" key="2">
    <source>
        <dbReference type="Proteomes" id="UP000799755"/>
    </source>
</evidence>
<dbReference type="EMBL" id="MU003507">
    <property type="protein sequence ID" value="KAF2470753.1"/>
    <property type="molecule type" value="Genomic_DNA"/>
</dbReference>
<reference evidence="1" key="1">
    <citation type="journal article" date="2020" name="Stud. Mycol.">
        <title>101 Dothideomycetes genomes: a test case for predicting lifestyles and emergence of pathogens.</title>
        <authorList>
            <person name="Haridas S."/>
            <person name="Albert R."/>
            <person name="Binder M."/>
            <person name="Bloem J."/>
            <person name="Labutti K."/>
            <person name="Salamov A."/>
            <person name="Andreopoulos B."/>
            <person name="Baker S."/>
            <person name="Barry K."/>
            <person name="Bills G."/>
            <person name="Bluhm B."/>
            <person name="Cannon C."/>
            <person name="Castanera R."/>
            <person name="Culley D."/>
            <person name="Daum C."/>
            <person name="Ezra D."/>
            <person name="Gonzalez J."/>
            <person name="Henrissat B."/>
            <person name="Kuo A."/>
            <person name="Liang C."/>
            <person name="Lipzen A."/>
            <person name="Lutzoni F."/>
            <person name="Magnuson J."/>
            <person name="Mondo S."/>
            <person name="Nolan M."/>
            <person name="Ohm R."/>
            <person name="Pangilinan J."/>
            <person name="Park H.-J."/>
            <person name="Ramirez L."/>
            <person name="Alfaro M."/>
            <person name="Sun H."/>
            <person name="Tritt A."/>
            <person name="Yoshinaga Y."/>
            <person name="Zwiers L.-H."/>
            <person name="Turgeon B."/>
            <person name="Goodwin S."/>
            <person name="Spatafora J."/>
            <person name="Crous P."/>
            <person name="Grigoriev I."/>
        </authorList>
    </citation>
    <scope>NUCLEOTIDE SEQUENCE</scope>
    <source>
        <strain evidence="1">ATCC 200398</strain>
    </source>
</reference>
<gene>
    <name evidence="1" type="ORF">BDR25DRAFT_32291</name>
</gene>
<keyword evidence="2" id="KW-1185">Reference proteome</keyword>